<dbReference type="PRINTS" id="PR00385">
    <property type="entry name" value="P450"/>
</dbReference>
<sequence length="360" mass="39112">MLAGDPRERLAAAAVRGVVEVGPGLRLVTDPRATARLLACSAARTLRVERGVAETSWGPDGLATWMAVRAALRPWLGGVGGQAGEFAERVRRVVAGWPARGVIDPMRESVRVVGEVGAGFVLGEPSPSLVGLVERELTVAARPRLLRGGLRAAQRATYAAIRGHRDATPLSDFDEHTRALAVRTLLLAGHHVPAAALAWTLHELARHPEAQREIRADPRFAAAVVREALRLHPPVWRLERRLDAPVDGFPEGTVLLFSPYVNQRDHRVFPDPHGFRPGRWRRDPRPPPGAYFPFALGPRGCPGARLALTLLSVTLSVVLDTHELVPHREPRVTQGVLHHPRGARIGLRPVGDLARGRSTG</sequence>
<evidence type="ECO:0008006" key="5">
    <source>
        <dbReference type="Google" id="ProtNLM"/>
    </source>
</evidence>
<reference evidence="3" key="2">
    <citation type="submission" date="2020-09" db="EMBL/GenBank/DDBJ databases">
        <authorList>
            <person name="Sun Q."/>
            <person name="Ohkuma M."/>
        </authorList>
    </citation>
    <scope>NUCLEOTIDE SEQUENCE</scope>
    <source>
        <strain evidence="3">JCM 3276</strain>
    </source>
</reference>
<name>A0A918GFH9_9PSEU</name>
<evidence type="ECO:0000313" key="4">
    <source>
        <dbReference type="Proteomes" id="UP000660680"/>
    </source>
</evidence>
<dbReference type="InterPro" id="IPR001128">
    <property type="entry name" value="Cyt_P450"/>
</dbReference>
<evidence type="ECO:0000256" key="2">
    <source>
        <dbReference type="PIRSR" id="PIRSR602401-1"/>
    </source>
</evidence>
<accession>A0A918GFH9</accession>
<keyword evidence="4" id="KW-1185">Reference proteome</keyword>
<dbReference type="GO" id="GO:0020037">
    <property type="term" value="F:heme binding"/>
    <property type="evidence" value="ECO:0007669"/>
    <property type="project" value="InterPro"/>
</dbReference>
<keyword evidence="2" id="KW-0408">Iron</keyword>
<protein>
    <recommendedName>
        <fullName evidence="5">Cytochrome P450</fullName>
    </recommendedName>
</protein>
<dbReference type="InterPro" id="IPR002401">
    <property type="entry name" value="Cyt_P450_E_grp-I"/>
</dbReference>
<proteinExistence type="inferred from homology"/>
<dbReference type="PANTHER" id="PTHR24305">
    <property type="entry name" value="CYTOCHROME P450"/>
    <property type="match status" value="1"/>
</dbReference>
<evidence type="ECO:0000256" key="1">
    <source>
        <dbReference type="ARBA" id="ARBA00010617"/>
    </source>
</evidence>
<dbReference type="Proteomes" id="UP000660680">
    <property type="component" value="Unassembled WGS sequence"/>
</dbReference>
<keyword evidence="2" id="KW-0479">Metal-binding</keyword>
<dbReference type="PANTHER" id="PTHR24305:SF166">
    <property type="entry name" value="CYTOCHROME P450 12A4, MITOCHONDRIAL-RELATED"/>
    <property type="match status" value="1"/>
</dbReference>
<evidence type="ECO:0000313" key="3">
    <source>
        <dbReference type="EMBL" id="GGS29869.1"/>
    </source>
</evidence>
<dbReference type="GO" id="GO:0005506">
    <property type="term" value="F:iron ion binding"/>
    <property type="evidence" value="ECO:0007669"/>
    <property type="project" value="InterPro"/>
</dbReference>
<dbReference type="InterPro" id="IPR050121">
    <property type="entry name" value="Cytochrome_P450_monoxygenase"/>
</dbReference>
<dbReference type="EMBL" id="BMRB01000002">
    <property type="protein sequence ID" value="GGS29869.1"/>
    <property type="molecule type" value="Genomic_DNA"/>
</dbReference>
<dbReference type="PRINTS" id="PR00463">
    <property type="entry name" value="EP450I"/>
</dbReference>
<dbReference type="Pfam" id="PF00067">
    <property type="entry name" value="p450"/>
    <property type="match status" value="1"/>
</dbReference>
<reference evidence="3" key="1">
    <citation type="journal article" date="2014" name="Int. J. Syst. Evol. Microbiol.">
        <title>Complete genome sequence of Corynebacterium casei LMG S-19264T (=DSM 44701T), isolated from a smear-ripened cheese.</title>
        <authorList>
            <consortium name="US DOE Joint Genome Institute (JGI-PGF)"/>
            <person name="Walter F."/>
            <person name="Albersmeier A."/>
            <person name="Kalinowski J."/>
            <person name="Ruckert C."/>
        </authorList>
    </citation>
    <scope>NUCLEOTIDE SEQUENCE</scope>
    <source>
        <strain evidence="3">JCM 3276</strain>
    </source>
</reference>
<dbReference type="InterPro" id="IPR036396">
    <property type="entry name" value="Cyt_P450_sf"/>
</dbReference>
<comment type="cofactor">
    <cofactor evidence="2">
        <name>heme</name>
        <dbReference type="ChEBI" id="CHEBI:30413"/>
    </cofactor>
</comment>
<feature type="binding site" description="axial binding residue" evidence="2">
    <location>
        <position position="301"/>
    </location>
    <ligand>
        <name>heme</name>
        <dbReference type="ChEBI" id="CHEBI:30413"/>
    </ligand>
    <ligandPart>
        <name>Fe</name>
        <dbReference type="ChEBI" id="CHEBI:18248"/>
    </ligandPart>
</feature>
<organism evidence="3 4">
    <name type="scientific">Actinokineospora fastidiosa</name>
    <dbReference type="NCBI Taxonomy" id="1816"/>
    <lineage>
        <taxon>Bacteria</taxon>
        <taxon>Bacillati</taxon>
        <taxon>Actinomycetota</taxon>
        <taxon>Actinomycetes</taxon>
        <taxon>Pseudonocardiales</taxon>
        <taxon>Pseudonocardiaceae</taxon>
        <taxon>Actinokineospora</taxon>
    </lineage>
</organism>
<dbReference type="SUPFAM" id="SSF48264">
    <property type="entry name" value="Cytochrome P450"/>
    <property type="match status" value="1"/>
</dbReference>
<dbReference type="GO" id="GO:0004497">
    <property type="term" value="F:monooxygenase activity"/>
    <property type="evidence" value="ECO:0007669"/>
    <property type="project" value="InterPro"/>
</dbReference>
<gene>
    <name evidence="3" type="ORF">GCM10010171_24040</name>
</gene>
<comment type="caution">
    <text evidence="3">The sequence shown here is derived from an EMBL/GenBank/DDBJ whole genome shotgun (WGS) entry which is preliminary data.</text>
</comment>
<comment type="similarity">
    <text evidence="1">Belongs to the cytochrome P450 family.</text>
</comment>
<dbReference type="CDD" id="cd00302">
    <property type="entry name" value="cytochrome_P450"/>
    <property type="match status" value="1"/>
</dbReference>
<dbReference type="AlphaFoldDB" id="A0A918GFH9"/>
<dbReference type="GO" id="GO:0016705">
    <property type="term" value="F:oxidoreductase activity, acting on paired donors, with incorporation or reduction of molecular oxygen"/>
    <property type="evidence" value="ECO:0007669"/>
    <property type="project" value="InterPro"/>
</dbReference>
<dbReference type="Gene3D" id="1.10.630.10">
    <property type="entry name" value="Cytochrome P450"/>
    <property type="match status" value="1"/>
</dbReference>
<keyword evidence="2" id="KW-0349">Heme</keyword>